<comment type="caution">
    <text evidence="7">The sequence shown here is derived from an EMBL/GenBank/DDBJ whole genome shotgun (WGS) entry which is preliminary data.</text>
</comment>
<sequence length="410" mass="48112">MKKKLDELTDEVLNELEASGYSKLTRDNFRYFWNGMIRYFESQNIYEFNTKIAMEYLEIRSSKTDLRKHSKNFIKRAIFILDHYNNYGEIPLRCYTPITKSNNPQYIEILNDYGKHLAEGEYSSRTIEGYLKNVVGFIQFLEENEYLCIDEWSAEIMFKYIETLSEFKKATIKHKTGSLRLFLRYLYLENIIKEDLSQYIGTIRGTYHQKLPSFWTKNEVNQLLAAIDQNNPNEKRDYAMILLVARLGLRSSDVKKLKFENLHWKENQIVIIQSKTGEPLTLPLLRDVGWAIIDYVQNARPKVDNQHVFLRHLPPYAELSERNHLYKTIEKYMIRAKLPISAKKRNGMHSLRHSLATTLMEENIALSNISDILGHTSVDSTSIYLNVDINRLRDCALDVNKLGVKQDGKL</sequence>
<dbReference type="Pfam" id="PF02899">
    <property type="entry name" value="Phage_int_SAM_1"/>
    <property type="match status" value="1"/>
</dbReference>
<dbReference type="Gene3D" id="1.10.443.10">
    <property type="entry name" value="Intergrase catalytic core"/>
    <property type="match status" value="1"/>
</dbReference>
<keyword evidence="3" id="KW-0233">DNA recombination</keyword>
<evidence type="ECO:0000259" key="6">
    <source>
        <dbReference type="PROSITE" id="PS51900"/>
    </source>
</evidence>
<name>A0A6N7XND4_9FIRM</name>
<accession>A0A6N7XND4</accession>
<dbReference type="InterPro" id="IPR050090">
    <property type="entry name" value="Tyrosine_recombinase_XerCD"/>
</dbReference>
<dbReference type="SUPFAM" id="SSF56349">
    <property type="entry name" value="DNA breaking-rejoining enzymes"/>
    <property type="match status" value="1"/>
</dbReference>
<evidence type="ECO:0000259" key="5">
    <source>
        <dbReference type="PROSITE" id="PS51898"/>
    </source>
</evidence>
<dbReference type="InterPro" id="IPR002104">
    <property type="entry name" value="Integrase_catalytic"/>
</dbReference>
<proteinExistence type="predicted"/>
<dbReference type="InterPro" id="IPR010998">
    <property type="entry name" value="Integrase_recombinase_N"/>
</dbReference>
<keyword evidence="2 4" id="KW-0238">DNA-binding</keyword>
<dbReference type="InterPro" id="IPR044068">
    <property type="entry name" value="CB"/>
</dbReference>
<keyword evidence="8" id="KW-1185">Reference proteome</keyword>
<feature type="domain" description="Core-binding (CB)" evidence="6">
    <location>
        <begin position="104"/>
        <end position="187"/>
    </location>
</feature>
<keyword evidence="1" id="KW-0229">DNA integration</keyword>
<dbReference type="InterPro" id="IPR011010">
    <property type="entry name" value="DNA_brk_join_enz"/>
</dbReference>
<dbReference type="GO" id="GO:0003677">
    <property type="term" value="F:DNA binding"/>
    <property type="evidence" value="ECO:0007669"/>
    <property type="project" value="UniProtKB-UniRule"/>
</dbReference>
<feature type="domain" description="Tyr recombinase" evidence="5">
    <location>
        <begin position="210"/>
        <end position="397"/>
    </location>
</feature>
<evidence type="ECO:0000256" key="3">
    <source>
        <dbReference type="ARBA" id="ARBA00023172"/>
    </source>
</evidence>
<dbReference type="PANTHER" id="PTHR30349:SF81">
    <property type="entry name" value="TYROSINE RECOMBINASE XERC"/>
    <property type="match status" value="1"/>
</dbReference>
<dbReference type="RefSeq" id="WP_154443121.1">
    <property type="nucleotide sequence ID" value="NZ_JAHLPJ010000001.1"/>
</dbReference>
<dbReference type="Proteomes" id="UP000469523">
    <property type="component" value="Unassembled WGS sequence"/>
</dbReference>
<gene>
    <name evidence="7" type="ORF">FYJ83_19100</name>
</gene>
<evidence type="ECO:0000256" key="2">
    <source>
        <dbReference type="ARBA" id="ARBA00023125"/>
    </source>
</evidence>
<dbReference type="AlphaFoldDB" id="A0A6N7XND4"/>
<dbReference type="GO" id="GO:0006310">
    <property type="term" value="P:DNA recombination"/>
    <property type="evidence" value="ECO:0007669"/>
    <property type="project" value="UniProtKB-KW"/>
</dbReference>
<reference evidence="7 8" key="1">
    <citation type="submission" date="2019-09" db="EMBL/GenBank/DDBJ databases">
        <title>In-depth cultivation of the pig gut microbiome towards novel bacterial diversity and tailored functional studies.</title>
        <authorList>
            <person name="Wylensek D."/>
            <person name="Hitch T.C.A."/>
            <person name="Clavel T."/>
        </authorList>
    </citation>
    <scope>NUCLEOTIDE SEQUENCE [LARGE SCALE GENOMIC DNA]</scope>
    <source>
        <strain evidence="7 8">WCA3-693-APC-4?</strain>
    </source>
</reference>
<dbReference type="GO" id="GO:0015074">
    <property type="term" value="P:DNA integration"/>
    <property type="evidence" value="ECO:0007669"/>
    <property type="project" value="UniProtKB-KW"/>
</dbReference>
<evidence type="ECO:0000256" key="4">
    <source>
        <dbReference type="PROSITE-ProRule" id="PRU01248"/>
    </source>
</evidence>
<dbReference type="PROSITE" id="PS51898">
    <property type="entry name" value="TYR_RECOMBINASE"/>
    <property type="match status" value="1"/>
</dbReference>
<dbReference type="Pfam" id="PF00589">
    <property type="entry name" value="Phage_integrase"/>
    <property type="match status" value="1"/>
</dbReference>
<evidence type="ECO:0000313" key="8">
    <source>
        <dbReference type="Proteomes" id="UP000469523"/>
    </source>
</evidence>
<dbReference type="PROSITE" id="PS51900">
    <property type="entry name" value="CB"/>
    <property type="match status" value="1"/>
</dbReference>
<dbReference type="InterPro" id="IPR004107">
    <property type="entry name" value="Integrase_SAM-like_N"/>
</dbReference>
<evidence type="ECO:0000313" key="7">
    <source>
        <dbReference type="EMBL" id="MSU03569.1"/>
    </source>
</evidence>
<evidence type="ECO:0000256" key="1">
    <source>
        <dbReference type="ARBA" id="ARBA00022908"/>
    </source>
</evidence>
<organism evidence="7 8">
    <name type="scientific">Tissierella pigra</name>
    <dbReference type="NCBI Taxonomy" id="2607614"/>
    <lineage>
        <taxon>Bacteria</taxon>
        <taxon>Bacillati</taxon>
        <taxon>Bacillota</taxon>
        <taxon>Tissierellia</taxon>
        <taxon>Tissierellales</taxon>
        <taxon>Tissierellaceae</taxon>
        <taxon>Tissierella</taxon>
    </lineage>
</organism>
<dbReference type="CDD" id="cd01188">
    <property type="entry name" value="INT_RitA_C_like"/>
    <property type="match status" value="1"/>
</dbReference>
<dbReference type="Gene3D" id="1.10.150.130">
    <property type="match status" value="1"/>
</dbReference>
<protein>
    <submittedName>
        <fullName evidence="7">Tyrosine-type recombinase/integrase</fullName>
    </submittedName>
</protein>
<dbReference type="PANTHER" id="PTHR30349">
    <property type="entry name" value="PHAGE INTEGRASE-RELATED"/>
    <property type="match status" value="1"/>
</dbReference>
<dbReference type="EMBL" id="VUNQ01000095">
    <property type="protein sequence ID" value="MSU03569.1"/>
    <property type="molecule type" value="Genomic_DNA"/>
</dbReference>
<dbReference type="InterPro" id="IPR013762">
    <property type="entry name" value="Integrase-like_cat_sf"/>
</dbReference>